<dbReference type="GO" id="GO:0000329">
    <property type="term" value="C:fungal-type vacuole membrane"/>
    <property type="evidence" value="ECO:0007669"/>
    <property type="project" value="InterPro"/>
</dbReference>
<feature type="compositionally biased region" description="Polar residues" evidence="1">
    <location>
        <begin position="23"/>
        <end position="39"/>
    </location>
</feature>
<name>A0A8E2E186_9PEZI</name>
<dbReference type="Proteomes" id="UP000250266">
    <property type="component" value="Unassembled WGS sequence"/>
</dbReference>
<evidence type="ECO:0000313" key="6">
    <source>
        <dbReference type="EMBL" id="OCK75520.1"/>
    </source>
</evidence>
<keyword evidence="2" id="KW-0472">Membrane</keyword>
<dbReference type="InterPro" id="IPR046368">
    <property type="entry name" value="Tag1"/>
</dbReference>
<keyword evidence="2" id="KW-0812">Transmembrane</keyword>
<evidence type="ECO:0000256" key="2">
    <source>
        <dbReference type="SAM" id="Phobius"/>
    </source>
</evidence>
<feature type="region of interest" description="Disordered" evidence="1">
    <location>
        <begin position="734"/>
        <end position="756"/>
    </location>
</feature>
<evidence type="ECO:0000259" key="3">
    <source>
        <dbReference type="Pfam" id="PF22786"/>
    </source>
</evidence>
<feature type="transmembrane region" description="Helical" evidence="2">
    <location>
        <begin position="96"/>
        <end position="116"/>
    </location>
</feature>
<feature type="domain" description="Tag1-like fifth Ig-like" evidence="5">
    <location>
        <begin position="751"/>
        <end position="862"/>
    </location>
</feature>
<evidence type="ECO:0000256" key="1">
    <source>
        <dbReference type="SAM" id="MobiDB-lite"/>
    </source>
</evidence>
<organism evidence="6 7">
    <name type="scientific">Lepidopterella palustris CBS 459.81</name>
    <dbReference type="NCBI Taxonomy" id="1314670"/>
    <lineage>
        <taxon>Eukaryota</taxon>
        <taxon>Fungi</taxon>
        <taxon>Dikarya</taxon>
        <taxon>Ascomycota</taxon>
        <taxon>Pezizomycotina</taxon>
        <taxon>Dothideomycetes</taxon>
        <taxon>Pleosporomycetidae</taxon>
        <taxon>Mytilinidiales</taxon>
        <taxon>Argynnaceae</taxon>
        <taxon>Lepidopterella</taxon>
    </lineage>
</organism>
<dbReference type="Pfam" id="PF22786">
    <property type="entry name" value="Tag1_C"/>
    <property type="match status" value="1"/>
</dbReference>
<dbReference type="InterPro" id="IPR059065">
    <property type="entry name" value="Ig_Tag1-like_4th"/>
</dbReference>
<dbReference type="EMBL" id="KV745307">
    <property type="protein sequence ID" value="OCK75520.1"/>
    <property type="molecule type" value="Genomic_DNA"/>
</dbReference>
<dbReference type="OrthoDB" id="5596576at2759"/>
<reference evidence="6 7" key="1">
    <citation type="journal article" date="2016" name="Nat. Commun.">
        <title>Ectomycorrhizal ecology is imprinted in the genome of the dominant symbiotic fungus Cenococcum geophilum.</title>
        <authorList>
            <consortium name="DOE Joint Genome Institute"/>
            <person name="Peter M."/>
            <person name="Kohler A."/>
            <person name="Ohm R.A."/>
            <person name="Kuo A."/>
            <person name="Krutzmann J."/>
            <person name="Morin E."/>
            <person name="Arend M."/>
            <person name="Barry K.W."/>
            <person name="Binder M."/>
            <person name="Choi C."/>
            <person name="Clum A."/>
            <person name="Copeland A."/>
            <person name="Grisel N."/>
            <person name="Haridas S."/>
            <person name="Kipfer T."/>
            <person name="LaButti K."/>
            <person name="Lindquist E."/>
            <person name="Lipzen A."/>
            <person name="Maire R."/>
            <person name="Meier B."/>
            <person name="Mihaltcheva S."/>
            <person name="Molinier V."/>
            <person name="Murat C."/>
            <person name="Poggeler S."/>
            <person name="Quandt C.A."/>
            <person name="Sperisen C."/>
            <person name="Tritt A."/>
            <person name="Tisserant E."/>
            <person name="Crous P.W."/>
            <person name="Henrissat B."/>
            <person name="Nehls U."/>
            <person name="Egli S."/>
            <person name="Spatafora J.W."/>
            <person name="Grigoriev I.V."/>
            <person name="Martin F.M."/>
        </authorList>
    </citation>
    <scope>NUCLEOTIDE SEQUENCE [LARGE SCALE GENOMIC DNA]</scope>
    <source>
        <strain evidence="6 7">CBS 459.81</strain>
    </source>
</reference>
<protein>
    <recommendedName>
        <fullName evidence="8">Pre-rRNA processing protein</fullName>
    </recommendedName>
</protein>
<dbReference type="InterPro" id="IPR055011">
    <property type="entry name" value="Tag1_C"/>
</dbReference>
<dbReference type="PANTHER" id="PTHR35895">
    <property type="entry name" value="CHROMOSOME 16, WHOLE GENOME SHOTGUN SEQUENCE"/>
    <property type="match status" value="1"/>
</dbReference>
<evidence type="ECO:0008006" key="8">
    <source>
        <dbReference type="Google" id="ProtNLM"/>
    </source>
</evidence>
<accession>A0A8E2E186</accession>
<keyword evidence="2" id="KW-1133">Transmembrane helix</keyword>
<keyword evidence="7" id="KW-1185">Reference proteome</keyword>
<proteinExistence type="predicted"/>
<evidence type="ECO:0000259" key="5">
    <source>
        <dbReference type="Pfam" id="PF26153"/>
    </source>
</evidence>
<dbReference type="AlphaFoldDB" id="A0A8E2E186"/>
<feature type="compositionally biased region" description="Low complexity" evidence="1">
    <location>
        <begin position="13"/>
        <end position="22"/>
    </location>
</feature>
<feature type="compositionally biased region" description="Basic and acidic residues" evidence="1">
    <location>
        <begin position="48"/>
        <end position="58"/>
    </location>
</feature>
<feature type="domain" description="Tag1-like fourth Ig-like" evidence="4">
    <location>
        <begin position="606"/>
        <end position="722"/>
    </location>
</feature>
<gene>
    <name evidence="6" type="ORF">K432DRAFT_308316</name>
</gene>
<dbReference type="InterPro" id="IPR059066">
    <property type="entry name" value="Ig_Tag1-like_5th"/>
</dbReference>
<evidence type="ECO:0000313" key="7">
    <source>
        <dbReference type="Proteomes" id="UP000250266"/>
    </source>
</evidence>
<evidence type="ECO:0000259" key="4">
    <source>
        <dbReference type="Pfam" id="PF26150"/>
    </source>
</evidence>
<dbReference type="Pfam" id="PF26174">
    <property type="entry name" value="LEA-2_1"/>
    <property type="match status" value="1"/>
</dbReference>
<feature type="compositionally biased region" description="Polar residues" evidence="1">
    <location>
        <begin position="1"/>
        <end position="12"/>
    </location>
</feature>
<sequence length="874" mass="95464">MSNSLNETWGSASRTPSSRPTSQKSIRSTRSTQSHPSSRSTEETPLLTREREDSRSDNEDTEQPDRPTQAATSLLQSLVGSLNSNTSNRKRRWPSIVALLILFLAVILIMLLGFFAPAAVEEYAMQAVDFNPTRLSLDSLTQTGVRVQVKGDFRMDASKVKKKSVRDIGRFGTWIAREVESGPTDVDIYLPEHDNILIGTAKIPGIKVNIRNGHTTHISFFTDLQPESFDGIRNIANDWLEGRLGQLRVKGKARVPLKSGIFRLGEQVVEESMTFDGNGLPSLPRYNITRLSIREANNGSTGMGVDVSLVVTNDFVVDLPVPPVAVDVMVDNCVPTDPYIKVGEAESGLLHVKPKTDLEVNLTGSVCQLPDALTAACPNSAKSPLDTFLGNYIHGRDARIYINCCKFPDPETPQWTRDLLNNITVPVPFAGRSFGHLVKNFTLDDVHFTLPEFMADPDTPEGQPRISAIIKVLVGLPDEINFPVNVDRVRANADVFYHKKKLGILRLNKWQKANSTRVDAHDDESASLLVESKIKNAPLQITDSDLFTEVVQGLIFGGKPIYLTIQAEVDVSMDTPIGKFAVRKIPAEGVVPVKPIGGGGFGRLSPKIGNLKILDTGPTSLTLQAMVNFTNPTKYSATVPYFNINILTNDTLLGQATATNVALVPGNNTNVLITAVYDPVTNSGEEGKAIGRELLSKYISGFNTTLSLQTHNGTIPSQPALGLALAGLKIDLPTPSLHKPKNPDDSNGDDDDDGPHFIKEATMHLISSTAMFIIDSPLNTTTLYITYLNATSYYKNDSAGKILYELPFAVPPGLSETPRLPVQWSLGGVGYEAIRKALGGQLRLRANAEVGVRIGRWNQRVWYQGKSIGANVRL</sequence>
<feature type="region of interest" description="Disordered" evidence="1">
    <location>
        <begin position="1"/>
        <end position="70"/>
    </location>
</feature>
<dbReference type="PANTHER" id="PTHR35895:SF3">
    <property type="entry name" value="PRE-RRNA PROCESSING PROTEIN"/>
    <property type="match status" value="1"/>
</dbReference>
<feature type="domain" description="Tag1 C-terminal" evidence="3">
    <location>
        <begin position="481"/>
        <end position="594"/>
    </location>
</feature>
<dbReference type="Pfam" id="PF26153">
    <property type="entry name" value="LEA-2L_5"/>
    <property type="match status" value="1"/>
</dbReference>
<dbReference type="Pfam" id="PF26150">
    <property type="entry name" value="LEA-2_4"/>
    <property type="match status" value="1"/>
</dbReference>